<evidence type="ECO:0000313" key="4">
    <source>
        <dbReference type="EMBL" id="HJB97814.1"/>
    </source>
</evidence>
<feature type="domain" description="TerB N-terminal" evidence="2">
    <location>
        <begin position="122"/>
        <end position="250"/>
    </location>
</feature>
<dbReference type="EMBL" id="DWXG01000036">
    <property type="protein sequence ID" value="HJB97814.1"/>
    <property type="molecule type" value="Genomic_DNA"/>
</dbReference>
<dbReference type="Pfam" id="PF15615">
    <property type="entry name" value="TerB_C"/>
    <property type="match status" value="1"/>
</dbReference>
<feature type="domain" description="TerB-C" evidence="3">
    <location>
        <begin position="430"/>
        <end position="572"/>
    </location>
</feature>
<evidence type="ECO:0000259" key="2">
    <source>
        <dbReference type="Pfam" id="PF13208"/>
    </source>
</evidence>
<evidence type="ECO:0000313" key="5">
    <source>
        <dbReference type="Proteomes" id="UP000826793"/>
    </source>
</evidence>
<organism evidence="4 5">
    <name type="scientific">Candidatus Acutalibacter pullicola</name>
    <dbReference type="NCBI Taxonomy" id="2838417"/>
    <lineage>
        <taxon>Bacteria</taxon>
        <taxon>Bacillati</taxon>
        <taxon>Bacillota</taxon>
        <taxon>Clostridia</taxon>
        <taxon>Eubacteriales</taxon>
        <taxon>Acutalibacteraceae</taxon>
        <taxon>Acutalibacter</taxon>
    </lineage>
</organism>
<dbReference type="InterPro" id="IPR028932">
    <property type="entry name" value="TerB-C"/>
</dbReference>
<feature type="region of interest" description="Disordered" evidence="1">
    <location>
        <begin position="470"/>
        <end position="496"/>
    </location>
</feature>
<protein>
    <submittedName>
        <fullName evidence="4">TerB N-terminal domain-containing protein</fullName>
    </submittedName>
</protein>
<reference evidence="4" key="1">
    <citation type="journal article" date="2021" name="PeerJ">
        <title>Extensive microbial diversity within the chicken gut microbiome revealed by metagenomics and culture.</title>
        <authorList>
            <person name="Gilroy R."/>
            <person name="Ravi A."/>
            <person name="Getino M."/>
            <person name="Pursley I."/>
            <person name="Horton D.L."/>
            <person name="Alikhan N.F."/>
            <person name="Baker D."/>
            <person name="Gharbi K."/>
            <person name="Hall N."/>
            <person name="Watson M."/>
            <person name="Adriaenssens E.M."/>
            <person name="Foster-Nyarko E."/>
            <person name="Jarju S."/>
            <person name="Secka A."/>
            <person name="Antonio M."/>
            <person name="Oren A."/>
            <person name="Chaudhuri R.R."/>
            <person name="La Ragione R."/>
            <person name="Hildebrand F."/>
            <person name="Pallen M.J."/>
        </authorList>
    </citation>
    <scope>NUCLEOTIDE SEQUENCE</scope>
    <source>
        <strain evidence="4">CHK185-1770</strain>
    </source>
</reference>
<comment type="caution">
    <text evidence="4">The sequence shown here is derived from an EMBL/GenBank/DDBJ whole genome shotgun (WGS) entry which is preliminary data.</text>
</comment>
<sequence length="581" mass="65844">MRQWDSESGREIQRCDLKCGQQVLYEQPASFLSKPYRMKGPKWIGVAFEDTTNAEVIYHLFDQAVRSDAAQGYTVVLHNPATQGTVVYADTPLAPSDKAFPAIGENIPPKIYEMRKLYVCKDWSFPEKCENFYRQGKFMEDYEDDAPWSGEFKRYFPTYHDLNVRQLRGYFTWRTQVRKGTFPPVATSLAYIYVYELLNGIGTSSPEESLRKMKEFETGFLDAGQGDAGMRKNLHRWMLEFAVLHGLPPEEARRYTDPALLEQDLSLGILQNPEEASDEQVFSAVCVFAGPKLAESPVVKKGGAQGIHLFASVWRHARKTCTSDGKDGFTACFGEPKARPWNPLSNAVYWKKTPSEDIEYQLDACRSYHCRDGEWWEEKYATLYLGKERFCALFHETDRRLRKHMKTGHYLREKPEEEWAGPLVEAVLEAERTAALEAAKPKITIDPAQLEKIRMDALLTRDSLLTEEELAEVSDEENTLFSKEEPQPEPEEISPNVSAADSVLPGLDGSYLHLLHVLLQGGSPEPILQAHKWMPSVVADAINEAFFEEIGDSVLACDGETIHVVEEYREDILGLLGGISG</sequence>
<dbReference type="AlphaFoldDB" id="A0A9D2SET7"/>
<evidence type="ECO:0000256" key="1">
    <source>
        <dbReference type="SAM" id="MobiDB-lite"/>
    </source>
</evidence>
<dbReference type="Pfam" id="PF13208">
    <property type="entry name" value="TerB_N"/>
    <property type="match status" value="1"/>
</dbReference>
<proteinExistence type="predicted"/>
<dbReference type="InterPro" id="IPR025266">
    <property type="entry name" value="TerB_N"/>
</dbReference>
<accession>A0A9D2SET7</accession>
<evidence type="ECO:0000259" key="3">
    <source>
        <dbReference type="Pfam" id="PF15615"/>
    </source>
</evidence>
<gene>
    <name evidence="4" type="ORF">H9710_04460</name>
</gene>
<reference evidence="4" key="2">
    <citation type="submission" date="2021-04" db="EMBL/GenBank/DDBJ databases">
        <authorList>
            <person name="Gilroy R."/>
        </authorList>
    </citation>
    <scope>NUCLEOTIDE SEQUENCE</scope>
    <source>
        <strain evidence="4">CHK185-1770</strain>
    </source>
</reference>
<name>A0A9D2SET7_9FIRM</name>
<dbReference type="Proteomes" id="UP000826793">
    <property type="component" value="Unassembled WGS sequence"/>
</dbReference>